<name>A0A7J6AUB6_AMEME</name>
<reference evidence="3 4" key="1">
    <citation type="submission" date="2020-02" db="EMBL/GenBank/DDBJ databases">
        <title>A chromosome-scale genome assembly of the black bullhead catfish (Ameiurus melas).</title>
        <authorList>
            <person name="Wen M."/>
            <person name="Zham M."/>
            <person name="Cabau C."/>
            <person name="Klopp C."/>
            <person name="Donnadieu C."/>
            <person name="Roques C."/>
            <person name="Bouchez O."/>
            <person name="Lampietro C."/>
            <person name="Jouanno E."/>
            <person name="Herpin A."/>
            <person name="Louis A."/>
            <person name="Berthelot C."/>
            <person name="Parey E."/>
            <person name="Roest-Crollius H."/>
            <person name="Braasch I."/>
            <person name="Postlethwait J."/>
            <person name="Robinson-Rechavi M."/>
            <person name="Echchiki A."/>
            <person name="Begum T."/>
            <person name="Montfort J."/>
            <person name="Schartl M."/>
            <person name="Bobe J."/>
            <person name="Guiguen Y."/>
        </authorList>
    </citation>
    <scope>NUCLEOTIDE SEQUENCE [LARGE SCALE GENOMIC DNA]</scope>
    <source>
        <strain evidence="3">M_S1</strain>
        <tissue evidence="3">Blood</tissue>
    </source>
</reference>
<feature type="repeat" description="FG-GAP" evidence="1">
    <location>
        <begin position="101"/>
        <end position="162"/>
    </location>
</feature>
<evidence type="ECO:0000256" key="1">
    <source>
        <dbReference type="PROSITE-ProRule" id="PRU00803"/>
    </source>
</evidence>
<evidence type="ECO:0000256" key="2">
    <source>
        <dbReference type="SAM" id="SignalP"/>
    </source>
</evidence>
<dbReference type="SUPFAM" id="SSF69318">
    <property type="entry name" value="Integrin alpha N-terminal domain"/>
    <property type="match status" value="1"/>
</dbReference>
<feature type="chain" id="PRO_5029787867" description="Integrin alpha 5" evidence="2">
    <location>
        <begin position="24"/>
        <end position="207"/>
    </location>
</feature>
<dbReference type="PANTHER" id="PTHR23220:SF4">
    <property type="entry name" value="INTEGRIN ALPHA-V"/>
    <property type="match status" value="1"/>
</dbReference>
<dbReference type="GO" id="GO:0007229">
    <property type="term" value="P:integrin-mediated signaling pathway"/>
    <property type="evidence" value="ECO:0007669"/>
    <property type="project" value="TreeGrafter"/>
</dbReference>
<keyword evidence="4" id="KW-1185">Reference proteome</keyword>
<dbReference type="PANTHER" id="PTHR23220">
    <property type="entry name" value="INTEGRIN ALPHA"/>
    <property type="match status" value="1"/>
</dbReference>
<feature type="repeat" description="FG-GAP" evidence="1">
    <location>
        <begin position="27"/>
        <end position="91"/>
    </location>
</feature>
<dbReference type="GO" id="GO:0001525">
    <property type="term" value="P:angiogenesis"/>
    <property type="evidence" value="ECO:0007669"/>
    <property type="project" value="TreeGrafter"/>
</dbReference>
<dbReference type="Proteomes" id="UP000593565">
    <property type="component" value="Unassembled WGS sequence"/>
</dbReference>
<dbReference type="GO" id="GO:0007160">
    <property type="term" value="P:cell-matrix adhesion"/>
    <property type="evidence" value="ECO:0007669"/>
    <property type="project" value="TreeGrafter"/>
</dbReference>
<dbReference type="GO" id="GO:0009897">
    <property type="term" value="C:external side of plasma membrane"/>
    <property type="evidence" value="ECO:0007669"/>
    <property type="project" value="TreeGrafter"/>
</dbReference>
<dbReference type="GO" id="GO:0098609">
    <property type="term" value="P:cell-cell adhesion"/>
    <property type="evidence" value="ECO:0007669"/>
    <property type="project" value="TreeGrafter"/>
</dbReference>
<gene>
    <name evidence="3" type="ORF">AMELA_G00084610</name>
</gene>
<protein>
    <recommendedName>
        <fullName evidence="5">Integrin alpha 5</fullName>
    </recommendedName>
</protein>
<evidence type="ECO:0000313" key="4">
    <source>
        <dbReference type="Proteomes" id="UP000593565"/>
    </source>
</evidence>
<sequence length="207" mass="22959">MGKQLNSPLYFTLSLLSVFPVTPFNLDTEQPSVFSGPLGSYFGFSVDFFSPTDKLQNILVGAPKANTSSSTLVRERGAVYSCPWQSGGKCTQIEFDNSDYRVENGQQMEFKSSQWFGATVRSDGEHILACAPLYQWSTYGFKEREPVGTCFLKKGSTVVEYSPCRSGSATPEGQGFCQAGFSADIVKVKCLILFQQLLKHRFSFLQK</sequence>
<dbReference type="SMART" id="SM00191">
    <property type="entry name" value="Int_alpha"/>
    <property type="match status" value="1"/>
</dbReference>
<dbReference type="AlphaFoldDB" id="A0A7J6AUB6"/>
<organism evidence="3 4">
    <name type="scientific">Ameiurus melas</name>
    <name type="common">Black bullhead</name>
    <name type="synonym">Silurus melas</name>
    <dbReference type="NCBI Taxonomy" id="219545"/>
    <lineage>
        <taxon>Eukaryota</taxon>
        <taxon>Metazoa</taxon>
        <taxon>Chordata</taxon>
        <taxon>Craniata</taxon>
        <taxon>Vertebrata</taxon>
        <taxon>Euteleostomi</taxon>
        <taxon>Actinopterygii</taxon>
        <taxon>Neopterygii</taxon>
        <taxon>Teleostei</taxon>
        <taxon>Ostariophysi</taxon>
        <taxon>Siluriformes</taxon>
        <taxon>Ictaluridae</taxon>
        <taxon>Ameiurus</taxon>
    </lineage>
</organism>
<dbReference type="GO" id="GO:0008305">
    <property type="term" value="C:integrin complex"/>
    <property type="evidence" value="ECO:0007669"/>
    <property type="project" value="TreeGrafter"/>
</dbReference>
<evidence type="ECO:0000313" key="3">
    <source>
        <dbReference type="EMBL" id="KAF4086532.1"/>
    </source>
</evidence>
<dbReference type="EMBL" id="JAAGNN010000007">
    <property type="protein sequence ID" value="KAF4086532.1"/>
    <property type="molecule type" value="Genomic_DNA"/>
</dbReference>
<comment type="caution">
    <text evidence="3">The sequence shown here is derived from an EMBL/GenBank/DDBJ whole genome shotgun (WGS) entry which is preliminary data.</text>
</comment>
<keyword evidence="2" id="KW-0732">Signal</keyword>
<dbReference type="InterPro" id="IPR013519">
    <property type="entry name" value="Int_alpha_beta-p"/>
</dbReference>
<dbReference type="Gene3D" id="2.130.10.130">
    <property type="entry name" value="Integrin alpha, N-terminal"/>
    <property type="match status" value="1"/>
</dbReference>
<dbReference type="PROSITE" id="PS51470">
    <property type="entry name" value="FG_GAP"/>
    <property type="match status" value="2"/>
</dbReference>
<proteinExistence type="predicted"/>
<dbReference type="GO" id="GO:0005178">
    <property type="term" value="F:integrin binding"/>
    <property type="evidence" value="ECO:0007669"/>
    <property type="project" value="TreeGrafter"/>
</dbReference>
<feature type="signal peptide" evidence="2">
    <location>
        <begin position="1"/>
        <end position="23"/>
    </location>
</feature>
<evidence type="ECO:0008006" key="5">
    <source>
        <dbReference type="Google" id="ProtNLM"/>
    </source>
</evidence>
<dbReference type="InterPro" id="IPR028994">
    <property type="entry name" value="Integrin_alpha_N"/>
</dbReference>
<accession>A0A7J6AUB6</accession>
<dbReference type="GO" id="GO:0033627">
    <property type="term" value="P:cell adhesion mediated by integrin"/>
    <property type="evidence" value="ECO:0007669"/>
    <property type="project" value="TreeGrafter"/>
</dbReference>